<evidence type="ECO:0000259" key="7">
    <source>
        <dbReference type="Pfam" id="PF00394"/>
    </source>
</evidence>
<accession>A0A8K0EDG5</accession>
<dbReference type="InterPro" id="IPR045087">
    <property type="entry name" value="Cu-oxidase_fam"/>
</dbReference>
<name>A0A8K0EDG5_BRALA</name>
<dbReference type="PANTHER" id="PTHR11709:SF394">
    <property type="entry name" value="FI03373P-RELATED"/>
    <property type="match status" value="1"/>
</dbReference>
<dbReference type="GO" id="GO:0005886">
    <property type="term" value="C:plasma membrane"/>
    <property type="evidence" value="ECO:0007669"/>
    <property type="project" value="TreeGrafter"/>
</dbReference>
<evidence type="ECO:0000256" key="3">
    <source>
        <dbReference type="ARBA" id="ARBA00022723"/>
    </source>
</evidence>
<organism evidence="10 11">
    <name type="scientific">Branchiostoma lanceolatum</name>
    <name type="common">Common lancelet</name>
    <name type="synonym">Amphioxus lanceolatum</name>
    <dbReference type="NCBI Taxonomy" id="7740"/>
    <lineage>
        <taxon>Eukaryota</taxon>
        <taxon>Metazoa</taxon>
        <taxon>Chordata</taxon>
        <taxon>Cephalochordata</taxon>
        <taxon>Leptocardii</taxon>
        <taxon>Amphioxiformes</taxon>
        <taxon>Branchiostomatidae</taxon>
        <taxon>Branchiostoma</taxon>
    </lineage>
</organism>
<dbReference type="PROSITE" id="PS00079">
    <property type="entry name" value="MULTICOPPER_OXIDASE1"/>
    <property type="match status" value="1"/>
</dbReference>
<evidence type="ECO:0000313" key="10">
    <source>
        <dbReference type="EMBL" id="CAH1247731.1"/>
    </source>
</evidence>
<dbReference type="CDD" id="cd13905">
    <property type="entry name" value="CuRO_3_tcLLC2_insect_like"/>
    <property type="match status" value="1"/>
</dbReference>
<dbReference type="Pfam" id="PF00394">
    <property type="entry name" value="Cu-oxidase"/>
    <property type="match status" value="1"/>
</dbReference>
<protein>
    <recommendedName>
        <fullName evidence="2">ferroxidase</fullName>
        <ecNumber evidence="2">1.16.3.1</ecNumber>
    </recommendedName>
</protein>
<dbReference type="CDD" id="cd13858">
    <property type="entry name" value="CuRO_1_tcLCC2_insect_like"/>
    <property type="match status" value="1"/>
</dbReference>
<evidence type="ECO:0000259" key="9">
    <source>
        <dbReference type="Pfam" id="PF07732"/>
    </source>
</evidence>
<dbReference type="GO" id="GO:0006826">
    <property type="term" value="P:iron ion transport"/>
    <property type="evidence" value="ECO:0007669"/>
    <property type="project" value="TreeGrafter"/>
</dbReference>
<keyword evidence="11" id="KW-1185">Reference proteome</keyword>
<keyword evidence="3" id="KW-0479">Metal-binding</keyword>
<feature type="domain" description="Plastocyanin-like" evidence="8">
    <location>
        <begin position="406"/>
        <end position="561"/>
    </location>
</feature>
<dbReference type="PROSITE" id="PS00080">
    <property type="entry name" value="MULTICOPPER_OXIDASE2"/>
    <property type="match status" value="1"/>
</dbReference>
<dbReference type="GO" id="GO:0005507">
    <property type="term" value="F:copper ion binding"/>
    <property type="evidence" value="ECO:0007669"/>
    <property type="project" value="InterPro"/>
</dbReference>
<dbReference type="InterPro" id="IPR001117">
    <property type="entry name" value="Cu-oxidase_2nd"/>
</dbReference>
<sequence length="676" mass="75365">MEEVITTDGVPRNVITVNDMFPGPTIEVVEGAQVVVKVTNKLLTEATSIHWHGLHMRGTPHMDGVAYVTQCPIMPRESFVYRFRAEPAGTHFYHSHLFTQREDGLFGAFIVHKAKHPIMPSVPVILHDWYHIDATPYWISNMFRIEYGGDGEYMLGAYERPFSQDGIKVSSRVFTSALINGRGRFGKNRAPLSTFIVASGGHVSFRIIHVGPDYPFRFSVDQHELTVTASDGYDMAPRSVQSVIIYPGESYDVQITGAVQPDLYWIRAQTLRTGHCSKCYPYDEVIVVPDDITEEVRAILQYQGVTPDRDPTTAKRNCSIENPCYVFNCPFAGYPKHLNTICINVNEAEAPNLPLEEDGQSKVIDNDHENSSNAEASDVTEIFLNFNFIIGSSINGRRFIGPTSPLHQNSTAATVSCDVEECLRSGCRCTHIIDIPYDKTIQLVMYNTFAPTSQTHHAVHIHGHAFQVVAMGYPTYNKTTGRYMQPNTDVKCKNDLCTDAAWRDGPPLLNLINPPLKDTVMVPANGYTVVRFRSDNPGPWFLHCHNDQHMNEGMALILQEAADRHPSPPKGFPRCGDFTWSSEEYQLSLEGNSRSGNSPRSQAVICVCVFTGSQQDVQTTALDINVLILSTVGGFLAMAIILAVAVYWIIKKREKAASVPLTVIAESVPLKRNRQI</sequence>
<keyword evidence="4" id="KW-0560">Oxidoreductase</keyword>
<dbReference type="InterPro" id="IPR033138">
    <property type="entry name" value="Cu_oxidase_CS"/>
</dbReference>
<comment type="similarity">
    <text evidence="1">Belongs to the multicopper oxidase family.</text>
</comment>
<keyword evidence="5" id="KW-0186">Copper</keyword>
<dbReference type="OrthoDB" id="2121828at2759"/>
<dbReference type="InterPro" id="IPR011706">
    <property type="entry name" value="Cu-oxidase_C"/>
</dbReference>
<dbReference type="FunFam" id="2.60.40.420:FF:000120">
    <property type="entry name" value="Uncharacterized protein"/>
    <property type="match status" value="1"/>
</dbReference>
<dbReference type="FunFam" id="2.60.40.420:FF:000113">
    <property type="entry name" value="Uncharacterized protein"/>
    <property type="match status" value="1"/>
</dbReference>
<evidence type="ECO:0000256" key="1">
    <source>
        <dbReference type="ARBA" id="ARBA00010609"/>
    </source>
</evidence>
<dbReference type="InterPro" id="IPR008972">
    <property type="entry name" value="Cupredoxin"/>
</dbReference>
<reference evidence="10" key="1">
    <citation type="submission" date="2022-01" db="EMBL/GenBank/DDBJ databases">
        <authorList>
            <person name="Braso-Vives M."/>
        </authorList>
    </citation>
    <scope>NUCLEOTIDE SEQUENCE</scope>
</reference>
<dbReference type="Pfam" id="PF07731">
    <property type="entry name" value="Cu-oxidase_2"/>
    <property type="match status" value="1"/>
</dbReference>
<dbReference type="InterPro" id="IPR011707">
    <property type="entry name" value="Cu-oxidase-like_N"/>
</dbReference>
<evidence type="ECO:0000256" key="4">
    <source>
        <dbReference type="ARBA" id="ARBA00023002"/>
    </source>
</evidence>
<evidence type="ECO:0000259" key="8">
    <source>
        <dbReference type="Pfam" id="PF07731"/>
    </source>
</evidence>
<feature type="domain" description="Plastocyanin-like" evidence="9">
    <location>
        <begin position="5"/>
        <end position="114"/>
    </location>
</feature>
<dbReference type="Gene3D" id="2.60.40.420">
    <property type="entry name" value="Cupredoxins - blue copper proteins"/>
    <property type="match status" value="3"/>
</dbReference>
<gene>
    <name evidence="10" type="primary">Hypp7997</name>
    <name evidence="10" type="ORF">BLAG_LOCUS9315</name>
</gene>
<keyword evidence="6" id="KW-0812">Transmembrane</keyword>
<feature type="domain" description="Plastocyanin-like" evidence="7">
    <location>
        <begin position="122"/>
        <end position="274"/>
    </location>
</feature>
<dbReference type="AlphaFoldDB" id="A0A8K0EDG5"/>
<dbReference type="PANTHER" id="PTHR11709">
    <property type="entry name" value="MULTI-COPPER OXIDASE"/>
    <property type="match status" value="1"/>
</dbReference>
<evidence type="ECO:0000256" key="5">
    <source>
        <dbReference type="ARBA" id="ARBA00023008"/>
    </source>
</evidence>
<evidence type="ECO:0000256" key="6">
    <source>
        <dbReference type="SAM" id="Phobius"/>
    </source>
</evidence>
<dbReference type="Proteomes" id="UP000838412">
    <property type="component" value="Chromosome 16"/>
</dbReference>
<dbReference type="SUPFAM" id="SSF49503">
    <property type="entry name" value="Cupredoxins"/>
    <property type="match status" value="3"/>
</dbReference>
<dbReference type="EMBL" id="OV696701">
    <property type="protein sequence ID" value="CAH1247731.1"/>
    <property type="molecule type" value="Genomic_DNA"/>
</dbReference>
<evidence type="ECO:0000256" key="2">
    <source>
        <dbReference type="ARBA" id="ARBA00013107"/>
    </source>
</evidence>
<keyword evidence="6" id="KW-0472">Membrane</keyword>
<keyword evidence="6" id="KW-1133">Transmembrane helix</keyword>
<proteinExistence type="inferred from homology"/>
<dbReference type="InterPro" id="IPR002355">
    <property type="entry name" value="Cu_oxidase_Cu_BS"/>
</dbReference>
<feature type="transmembrane region" description="Helical" evidence="6">
    <location>
        <begin position="626"/>
        <end position="650"/>
    </location>
</feature>
<evidence type="ECO:0000313" key="11">
    <source>
        <dbReference type="Proteomes" id="UP000838412"/>
    </source>
</evidence>
<dbReference type="EC" id="1.16.3.1" evidence="2"/>
<dbReference type="Pfam" id="PF07732">
    <property type="entry name" value="Cu-oxidase_3"/>
    <property type="match status" value="1"/>
</dbReference>
<dbReference type="GO" id="GO:0004322">
    <property type="term" value="F:ferroxidase activity"/>
    <property type="evidence" value="ECO:0007669"/>
    <property type="project" value="UniProtKB-EC"/>
</dbReference>